<evidence type="ECO:0008006" key="4">
    <source>
        <dbReference type="Google" id="ProtNLM"/>
    </source>
</evidence>
<evidence type="ECO:0000256" key="1">
    <source>
        <dbReference type="SAM" id="Phobius"/>
    </source>
</evidence>
<dbReference type="PANTHER" id="PTHR22943:SF248">
    <property type="entry name" value="SEVEN TM RECEPTOR"/>
    <property type="match status" value="1"/>
</dbReference>
<dbReference type="EMBL" id="BTSX01000004">
    <property type="protein sequence ID" value="GMS94266.1"/>
    <property type="molecule type" value="Genomic_DNA"/>
</dbReference>
<evidence type="ECO:0000313" key="3">
    <source>
        <dbReference type="Proteomes" id="UP001432027"/>
    </source>
</evidence>
<dbReference type="InterPro" id="IPR019428">
    <property type="entry name" value="7TM_GPCR_serpentine_rcpt_Str"/>
</dbReference>
<keyword evidence="1" id="KW-0472">Membrane</keyword>
<protein>
    <recommendedName>
        <fullName evidence="4">G protein-coupled receptor</fullName>
    </recommendedName>
</protein>
<accession>A0AAV5TJ10</accession>
<dbReference type="AlphaFoldDB" id="A0AAV5TJ10"/>
<feature type="transmembrane region" description="Helical" evidence="1">
    <location>
        <begin position="51"/>
        <end position="74"/>
    </location>
</feature>
<comment type="caution">
    <text evidence="2">The sequence shown here is derived from an EMBL/GenBank/DDBJ whole genome shotgun (WGS) entry which is preliminary data.</text>
</comment>
<dbReference type="Pfam" id="PF10326">
    <property type="entry name" value="7TM_GPCR_Str"/>
    <property type="match status" value="1"/>
</dbReference>
<name>A0AAV5TJ10_9BILA</name>
<feature type="transmembrane region" description="Helical" evidence="1">
    <location>
        <begin position="94"/>
        <end position="112"/>
    </location>
</feature>
<reference evidence="2" key="1">
    <citation type="submission" date="2023-10" db="EMBL/GenBank/DDBJ databases">
        <title>Genome assembly of Pristionchus species.</title>
        <authorList>
            <person name="Yoshida K."/>
            <person name="Sommer R.J."/>
        </authorList>
    </citation>
    <scope>NUCLEOTIDE SEQUENCE</scope>
    <source>
        <strain evidence="2">RS0144</strain>
    </source>
</reference>
<proteinExistence type="predicted"/>
<evidence type="ECO:0000313" key="2">
    <source>
        <dbReference type="EMBL" id="GMS94266.1"/>
    </source>
</evidence>
<sequence>MHANKSRTNAPSYFADLYHVNVSDPDVGFFHITWKRKDPTSGDMTWHWPTIRAMTVSLLLTMATAAVIAISIVLIARSIESSNLAPKTRKLQQLLFKALLIQTAAPCVFAYVPQSMIICLPLAGFLSHCRMDLPILT</sequence>
<gene>
    <name evidence="2" type="ORF">PENTCL1PPCAC_16441</name>
</gene>
<keyword evidence="1" id="KW-0812">Transmembrane</keyword>
<dbReference type="Proteomes" id="UP001432027">
    <property type="component" value="Unassembled WGS sequence"/>
</dbReference>
<organism evidence="2 3">
    <name type="scientific">Pristionchus entomophagus</name>
    <dbReference type="NCBI Taxonomy" id="358040"/>
    <lineage>
        <taxon>Eukaryota</taxon>
        <taxon>Metazoa</taxon>
        <taxon>Ecdysozoa</taxon>
        <taxon>Nematoda</taxon>
        <taxon>Chromadorea</taxon>
        <taxon>Rhabditida</taxon>
        <taxon>Rhabditina</taxon>
        <taxon>Diplogasteromorpha</taxon>
        <taxon>Diplogasteroidea</taxon>
        <taxon>Neodiplogasteridae</taxon>
        <taxon>Pristionchus</taxon>
    </lineage>
</organism>
<keyword evidence="1" id="KW-1133">Transmembrane helix</keyword>
<dbReference type="PANTHER" id="PTHR22943">
    <property type="entry name" value="7-TRANSMEMBRANE DOMAIN RECEPTOR C.ELEGANS"/>
    <property type="match status" value="1"/>
</dbReference>
<keyword evidence="3" id="KW-1185">Reference proteome</keyword>